<dbReference type="Gene3D" id="3.30.70.1890">
    <property type="match status" value="1"/>
</dbReference>
<sequence length="230" mass="24901">MVRVRVDVEPDASSLRWEDVHGPARGVVYGLLRGQDAALADALHDSGWKGHVLKPLGVTSPQFKGAPKKKGVYTTSSEGSVWFGSPVPEIAAALVAGLATRKELVWGAARLRMKGFALETSAPVADGPVELETATPVIVKHESRHLLPGDEHFLERLQHNLAHKADVLGLPAPSGLRVLEAGPRRRFTVRGAPRIGAQVRVFMEADARFVEALRCWGMGLDTVQGFGWVR</sequence>
<dbReference type="STRING" id="910347.SAMN05421773_12461"/>
<dbReference type="InterPro" id="IPR010156">
    <property type="entry name" value="CRISPR-assoc_prot_Cas6"/>
</dbReference>
<keyword evidence="3" id="KW-1185">Reference proteome</keyword>
<dbReference type="GO" id="GO:0051607">
    <property type="term" value="P:defense response to virus"/>
    <property type="evidence" value="ECO:0007669"/>
    <property type="project" value="UniProtKB-KW"/>
</dbReference>
<name>A0A1I1UNG8_9ACTN</name>
<protein>
    <submittedName>
        <fullName evidence="2">CRISPR-associated endoribonuclease Cas6</fullName>
    </submittedName>
</protein>
<evidence type="ECO:0000256" key="1">
    <source>
        <dbReference type="ARBA" id="ARBA00023118"/>
    </source>
</evidence>
<dbReference type="GO" id="GO:0016788">
    <property type="term" value="F:hydrolase activity, acting on ester bonds"/>
    <property type="evidence" value="ECO:0007669"/>
    <property type="project" value="InterPro"/>
</dbReference>
<dbReference type="InterPro" id="IPR045747">
    <property type="entry name" value="CRISPR-assoc_prot_Cas6_N_sf"/>
</dbReference>
<gene>
    <name evidence="2" type="ORF">SAMN05421773_12461</name>
</gene>
<organism evidence="2 3">
    <name type="scientific">Streptomyces aidingensis</name>
    <dbReference type="NCBI Taxonomy" id="910347"/>
    <lineage>
        <taxon>Bacteria</taxon>
        <taxon>Bacillati</taxon>
        <taxon>Actinomycetota</taxon>
        <taxon>Actinomycetes</taxon>
        <taxon>Kitasatosporales</taxon>
        <taxon>Streptomycetaceae</taxon>
        <taxon>Streptomyces</taxon>
    </lineage>
</organism>
<evidence type="ECO:0000313" key="2">
    <source>
        <dbReference type="EMBL" id="SFD70323.1"/>
    </source>
</evidence>
<proteinExistence type="predicted"/>
<evidence type="ECO:0000313" key="3">
    <source>
        <dbReference type="Proteomes" id="UP000199207"/>
    </source>
</evidence>
<dbReference type="AlphaFoldDB" id="A0A1I1UNG8"/>
<accession>A0A1I1UNG8</accession>
<dbReference type="NCBIfam" id="TIGR01877">
    <property type="entry name" value="cas_cas6"/>
    <property type="match status" value="1"/>
</dbReference>
<reference evidence="2 3" key="1">
    <citation type="submission" date="2016-10" db="EMBL/GenBank/DDBJ databases">
        <authorList>
            <person name="de Groot N.N."/>
        </authorList>
    </citation>
    <scope>NUCLEOTIDE SEQUENCE [LARGE SCALE GENOMIC DNA]</scope>
    <source>
        <strain evidence="2 3">CGMCC 4.5739</strain>
    </source>
</reference>
<dbReference type="EMBL" id="FOLM01000024">
    <property type="protein sequence ID" value="SFD70323.1"/>
    <property type="molecule type" value="Genomic_DNA"/>
</dbReference>
<keyword evidence="1" id="KW-0051">Antiviral defense</keyword>
<dbReference type="Proteomes" id="UP000199207">
    <property type="component" value="Unassembled WGS sequence"/>
</dbReference>